<dbReference type="Pfam" id="PF04397">
    <property type="entry name" value="LytTR"/>
    <property type="match status" value="1"/>
</dbReference>
<dbReference type="InterPro" id="IPR011006">
    <property type="entry name" value="CheY-like_superfamily"/>
</dbReference>
<dbReference type="EMBL" id="WAAU01000008">
    <property type="protein sequence ID" value="KAB1159463.1"/>
    <property type="molecule type" value="Genomic_DNA"/>
</dbReference>
<dbReference type="PANTHER" id="PTHR37299">
    <property type="entry name" value="TRANSCRIPTIONAL REGULATOR-RELATED"/>
    <property type="match status" value="1"/>
</dbReference>
<name>A0A7J5AR82_9FLAO</name>
<dbReference type="InterPro" id="IPR046947">
    <property type="entry name" value="LytR-like"/>
</dbReference>
<dbReference type="Gene3D" id="3.40.50.2300">
    <property type="match status" value="1"/>
</dbReference>
<feature type="domain" description="Response regulatory" evidence="2">
    <location>
        <begin position="2"/>
        <end position="115"/>
    </location>
</feature>
<dbReference type="AlphaFoldDB" id="A0A7J5AR82"/>
<dbReference type="RefSeq" id="WP_150898682.1">
    <property type="nucleotide sequence ID" value="NZ_WAAU01000008.1"/>
</dbReference>
<feature type="domain" description="HTH LytTR-type" evidence="3">
    <location>
        <begin position="154"/>
        <end position="252"/>
    </location>
</feature>
<dbReference type="SMART" id="SM00448">
    <property type="entry name" value="REC"/>
    <property type="match status" value="1"/>
</dbReference>
<keyword evidence="1" id="KW-0597">Phosphoprotein</keyword>
<feature type="modified residue" description="4-aspartylphosphate" evidence="1">
    <location>
        <position position="55"/>
    </location>
</feature>
<dbReference type="InterPro" id="IPR001789">
    <property type="entry name" value="Sig_transdc_resp-reg_receiver"/>
</dbReference>
<dbReference type="GO" id="GO:0003677">
    <property type="term" value="F:DNA binding"/>
    <property type="evidence" value="ECO:0007669"/>
    <property type="project" value="InterPro"/>
</dbReference>
<dbReference type="InterPro" id="IPR007492">
    <property type="entry name" value="LytTR_DNA-bd_dom"/>
</dbReference>
<dbReference type="Pfam" id="PF00072">
    <property type="entry name" value="Response_reg"/>
    <property type="match status" value="1"/>
</dbReference>
<dbReference type="GO" id="GO:0000156">
    <property type="term" value="F:phosphorelay response regulator activity"/>
    <property type="evidence" value="ECO:0007669"/>
    <property type="project" value="InterPro"/>
</dbReference>
<evidence type="ECO:0000313" key="5">
    <source>
        <dbReference type="Proteomes" id="UP000467305"/>
    </source>
</evidence>
<evidence type="ECO:0000259" key="2">
    <source>
        <dbReference type="PROSITE" id="PS50110"/>
    </source>
</evidence>
<evidence type="ECO:0000259" key="3">
    <source>
        <dbReference type="PROSITE" id="PS50930"/>
    </source>
</evidence>
<dbReference type="Proteomes" id="UP000467305">
    <property type="component" value="Unassembled WGS sequence"/>
</dbReference>
<dbReference type="PROSITE" id="PS50930">
    <property type="entry name" value="HTH_LYTTR"/>
    <property type="match status" value="1"/>
</dbReference>
<proteinExistence type="predicted"/>
<dbReference type="SMART" id="SM00850">
    <property type="entry name" value="LytTR"/>
    <property type="match status" value="1"/>
</dbReference>
<sequence>MNVLIIEDEQAAAENLKYLLKEIDPSITVETVIDTVVDAVDFFNKEHSIALAFFDIHLADGISFEIFEKVQVNVPIIFTTAFDEYAIKAFKVNSVDYLLKPIDEEELKDAIDKYKSTRQASPINEQFQQMLQLIKSEKKSYKNTYLVQQRDTLIPLNVNDVAYFTIDDSIVKAVDKDNKSFIIDKKLEDIETELNPALFFRANRQFIVNRNAIENLQLYFNGKLILNVNPKPQEQIVVSKAKAPQLKNWMHHQ</sequence>
<protein>
    <submittedName>
        <fullName evidence="4">Response regulator transcription factor</fullName>
    </submittedName>
</protein>
<keyword evidence="5" id="KW-1185">Reference proteome</keyword>
<reference evidence="4 5" key="1">
    <citation type="submission" date="2019-09" db="EMBL/GenBank/DDBJ databases">
        <authorList>
            <person name="Cao W.R."/>
        </authorList>
    </citation>
    <scope>NUCLEOTIDE SEQUENCE [LARGE SCALE GENOMIC DNA]</scope>
    <source>
        <strain evidence="5">a4</strain>
    </source>
</reference>
<dbReference type="Gene3D" id="2.40.50.1020">
    <property type="entry name" value="LytTr DNA-binding domain"/>
    <property type="match status" value="1"/>
</dbReference>
<dbReference type="SUPFAM" id="SSF52172">
    <property type="entry name" value="CheY-like"/>
    <property type="match status" value="1"/>
</dbReference>
<dbReference type="PROSITE" id="PS50110">
    <property type="entry name" value="RESPONSE_REGULATORY"/>
    <property type="match status" value="1"/>
</dbReference>
<comment type="caution">
    <text evidence="4">The sequence shown here is derived from an EMBL/GenBank/DDBJ whole genome shotgun (WGS) entry which is preliminary data.</text>
</comment>
<accession>A0A7J5AR82</accession>
<evidence type="ECO:0000313" key="4">
    <source>
        <dbReference type="EMBL" id="KAB1159463.1"/>
    </source>
</evidence>
<organism evidence="4 5">
    <name type="scientific">Tenacibaculum aiptasiae</name>
    <dbReference type="NCBI Taxonomy" id="426481"/>
    <lineage>
        <taxon>Bacteria</taxon>
        <taxon>Pseudomonadati</taxon>
        <taxon>Bacteroidota</taxon>
        <taxon>Flavobacteriia</taxon>
        <taxon>Flavobacteriales</taxon>
        <taxon>Flavobacteriaceae</taxon>
        <taxon>Tenacibaculum</taxon>
    </lineage>
</organism>
<gene>
    <name evidence="4" type="ORF">F7018_03890</name>
</gene>
<evidence type="ECO:0000256" key="1">
    <source>
        <dbReference type="PROSITE-ProRule" id="PRU00169"/>
    </source>
</evidence>
<dbReference type="PANTHER" id="PTHR37299:SF1">
    <property type="entry name" value="STAGE 0 SPORULATION PROTEIN A HOMOLOG"/>
    <property type="match status" value="1"/>
</dbReference>
<dbReference type="OrthoDB" id="2168082at2"/>